<keyword evidence="1" id="KW-0472">Membrane</keyword>
<dbReference type="AlphaFoldDB" id="A0A1F6E596"/>
<comment type="caution">
    <text evidence="2">The sequence shown here is derived from an EMBL/GenBank/DDBJ whole genome shotgun (WGS) entry which is preliminary data.</text>
</comment>
<feature type="transmembrane region" description="Helical" evidence="1">
    <location>
        <begin position="57"/>
        <end position="80"/>
    </location>
</feature>
<keyword evidence="1" id="KW-0812">Transmembrane</keyword>
<feature type="transmembrane region" description="Helical" evidence="1">
    <location>
        <begin position="92"/>
        <end position="114"/>
    </location>
</feature>
<dbReference type="Proteomes" id="UP000176914">
    <property type="component" value="Unassembled WGS sequence"/>
</dbReference>
<keyword evidence="1" id="KW-1133">Transmembrane helix</keyword>
<feature type="transmembrane region" description="Helical" evidence="1">
    <location>
        <begin position="135"/>
        <end position="156"/>
    </location>
</feature>
<accession>A0A1F6E596</accession>
<sequence length="213" mass="23596">MLVSNKIGGLPLISSIFDHGPSAAYGIAFIAGFGIVCMLMVLEGLSFRGVMPWNRPFYWAALWGDFVFLPLWVGMVTVVLERAAPMNGFYTSPWWHASLLIGGFIVSVSIEVGAVKAGQYTMSQEFSPSKLWHTFIFGIVFYWLASSFIPVILASWSNLASAGWAVGGVIVGVLGFLAANSLDWRELKKDPRAKTDTHLAGTYIPWDWHPRRY</sequence>
<evidence type="ECO:0000256" key="1">
    <source>
        <dbReference type="SAM" id="Phobius"/>
    </source>
</evidence>
<feature type="transmembrane region" description="Helical" evidence="1">
    <location>
        <begin position="23"/>
        <end position="45"/>
    </location>
</feature>
<organism evidence="2 3">
    <name type="scientific">Candidatus Kaiserbacteria bacterium RIFCSPHIGHO2_02_FULL_55_25</name>
    <dbReference type="NCBI Taxonomy" id="1798498"/>
    <lineage>
        <taxon>Bacteria</taxon>
        <taxon>Candidatus Kaiseribacteriota</taxon>
    </lineage>
</organism>
<name>A0A1F6E596_9BACT</name>
<gene>
    <name evidence="2" type="ORF">A3C20_02190</name>
</gene>
<evidence type="ECO:0000313" key="3">
    <source>
        <dbReference type="Proteomes" id="UP000176914"/>
    </source>
</evidence>
<proteinExistence type="predicted"/>
<dbReference type="EMBL" id="MFLL01000029">
    <property type="protein sequence ID" value="OGG68710.1"/>
    <property type="molecule type" value="Genomic_DNA"/>
</dbReference>
<protein>
    <submittedName>
        <fullName evidence="2">Uncharacterized protein</fullName>
    </submittedName>
</protein>
<feature type="transmembrane region" description="Helical" evidence="1">
    <location>
        <begin position="162"/>
        <end position="182"/>
    </location>
</feature>
<evidence type="ECO:0000313" key="2">
    <source>
        <dbReference type="EMBL" id="OGG68710.1"/>
    </source>
</evidence>
<reference evidence="2 3" key="1">
    <citation type="journal article" date="2016" name="Nat. Commun.">
        <title>Thousands of microbial genomes shed light on interconnected biogeochemical processes in an aquifer system.</title>
        <authorList>
            <person name="Anantharaman K."/>
            <person name="Brown C.T."/>
            <person name="Hug L.A."/>
            <person name="Sharon I."/>
            <person name="Castelle C.J."/>
            <person name="Probst A.J."/>
            <person name="Thomas B.C."/>
            <person name="Singh A."/>
            <person name="Wilkins M.J."/>
            <person name="Karaoz U."/>
            <person name="Brodie E.L."/>
            <person name="Williams K.H."/>
            <person name="Hubbard S.S."/>
            <person name="Banfield J.F."/>
        </authorList>
    </citation>
    <scope>NUCLEOTIDE SEQUENCE [LARGE SCALE GENOMIC DNA]</scope>
</reference>